<feature type="region of interest" description="Disordered" evidence="1">
    <location>
        <begin position="1"/>
        <end position="25"/>
    </location>
</feature>
<gene>
    <name evidence="3" type="ORF">SMAX5B_012757</name>
</gene>
<evidence type="ECO:0000256" key="1">
    <source>
        <dbReference type="SAM" id="MobiDB-lite"/>
    </source>
</evidence>
<reference evidence="3 4" key="1">
    <citation type="submission" date="2017-12" db="EMBL/GenBank/DDBJ databases">
        <title>Integrating genomic resources of turbot (Scophthalmus maximus) in depth evaluation of genetic and physical mapping variation across individuals.</title>
        <authorList>
            <person name="Martinez P."/>
        </authorList>
    </citation>
    <scope>NUCLEOTIDE SEQUENCE [LARGE SCALE GENOMIC DNA]</scope>
</reference>
<proteinExistence type="predicted"/>
<keyword evidence="2" id="KW-0812">Transmembrane</keyword>
<accession>A0A2U9B224</accession>
<keyword evidence="2" id="KW-0472">Membrane</keyword>
<keyword evidence="2" id="KW-1133">Transmembrane helix</keyword>
<name>A0A2U9B224_SCOMX</name>
<feature type="non-terminal residue" evidence="3">
    <location>
        <position position="1"/>
    </location>
</feature>
<dbReference type="Proteomes" id="UP000246464">
    <property type="component" value="Chromosome 2"/>
</dbReference>
<evidence type="ECO:0000313" key="3">
    <source>
        <dbReference type="EMBL" id="AWO97811.1"/>
    </source>
</evidence>
<sequence>SFAFTHASNMSKQNPRISTHSHDADTSDVRRIPTLIGFRYIAVYFVCNLIFRKMRFAFGV</sequence>
<evidence type="ECO:0000313" key="4">
    <source>
        <dbReference type="Proteomes" id="UP000246464"/>
    </source>
</evidence>
<organism evidence="3 4">
    <name type="scientific">Scophthalmus maximus</name>
    <name type="common">Turbot</name>
    <name type="synonym">Psetta maxima</name>
    <dbReference type="NCBI Taxonomy" id="52904"/>
    <lineage>
        <taxon>Eukaryota</taxon>
        <taxon>Metazoa</taxon>
        <taxon>Chordata</taxon>
        <taxon>Craniata</taxon>
        <taxon>Vertebrata</taxon>
        <taxon>Euteleostomi</taxon>
        <taxon>Actinopterygii</taxon>
        <taxon>Neopterygii</taxon>
        <taxon>Teleostei</taxon>
        <taxon>Neoteleostei</taxon>
        <taxon>Acanthomorphata</taxon>
        <taxon>Carangaria</taxon>
        <taxon>Pleuronectiformes</taxon>
        <taxon>Pleuronectoidei</taxon>
        <taxon>Scophthalmidae</taxon>
        <taxon>Scophthalmus</taxon>
    </lineage>
</organism>
<feature type="compositionally biased region" description="Polar residues" evidence="1">
    <location>
        <begin position="1"/>
        <end position="18"/>
    </location>
</feature>
<keyword evidence="4" id="KW-1185">Reference proteome</keyword>
<dbReference type="AlphaFoldDB" id="A0A2U9B224"/>
<feature type="transmembrane region" description="Helical" evidence="2">
    <location>
        <begin position="32"/>
        <end position="51"/>
    </location>
</feature>
<protein>
    <submittedName>
        <fullName evidence="3">Uncharacterized protein</fullName>
    </submittedName>
</protein>
<dbReference type="EMBL" id="CP026244">
    <property type="protein sequence ID" value="AWO97811.1"/>
    <property type="molecule type" value="Genomic_DNA"/>
</dbReference>
<evidence type="ECO:0000256" key="2">
    <source>
        <dbReference type="SAM" id="Phobius"/>
    </source>
</evidence>